<organism evidence="3 4">
    <name type="scientific">Halolactibacillus halophilus</name>
    <dbReference type="NCBI Taxonomy" id="306540"/>
    <lineage>
        <taxon>Bacteria</taxon>
        <taxon>Bacillati</taxon>
        <taxon>Bacillota</taxon>
        <taxon>Bacilli</taxon>
        <taxon>Bacillales</taxon>
        <taxon>Bacillaceae</taxon>
        <taxon>Halolactibacillus</taxon>
    </lineage>
</organism>
<evidence type="ECO:0000256" key="1">
    <source>
        <dbReference type="SAM" id="Phobius"/>
    </source>
</evidence>
<reference evidence="2 5" key="2">
    <citation type="submission" date="2019-07" db="EMBL/GenBank/DDBJ databases">
        <title>Whole genome shotgun sequence of Halolactibacillus halophilus NBRC 100868.</title>
        <authorList>
            <person name="Hosoyama A."/>
            <person name="Uohara A."/>
            <person name="Ohji S."/>
            <person name="Ichikawa N."/>
        </authorList>
    </citation>
    <scope>NUCLEOTIDE SEQUENCE [LARGE SCALE GENOMIC DNA]</scope>
    <source>
        <strain evidence="2 5">NBRC 100868</strain>
    </source>
</reference>
<keyword evidence="5" id="KW-1185">Reference proteome</keyword>
<evidence type="ECO:0000313" key="5">
    <source>
        <dbReference type="Proteomes" id="UP000321547"/>
    </source>
</evidence>
<name>A0A1I5SIM6_9BACI</name>
<accession>A0A1I5SIM6</accession>
<dbReference type="STRING" id="306540.SAMN05421839_1453"/>
<sequence>MIKVDKNGMLKYIFYSLAAFLGAFVTSLFVDIDNGFNPWPVAIGTFVLITLIRLSWILAGKSTKNK</sequence>
<evidence type="ECO:0000313" key="3">
    <source>
        <dbReference type="EMBL" id="SFP70206.1"/>
    </source>
</evidence>
<reference evidence="3 4" key="1">
    <citation type="submission" date="2016-10" db="EMBL/GenBank/DDBJ databases">
        <authorList>
            <person name="de Groot N.N."/>
        </authorList>
    </citation>
    <scope>NUCLEOTIDE SEQUENCE [LARGE SCALE GENOMIC DNA]</scope>
    <source>
        <strain evidence="3 4">DSM 17073</strain>
    </source>
</reference>
<keyword evidence="1" id="KW-0472">Membrane</keyword>
<gene>
    <name evidence="2" type="ORF">HHA03_21230</name>
    <name evidence="3" type="ORF">SAMN05421839_1453</name>
</gene>
<evidence type="ECO:0000313" key="4">
    <source>
        <dbReference type="Proteomes" id="UP000242243"/>
    </source>
</evidence>
<dbReference type="Proteomes" id="UP000321547">
    <property type="component" value="Unassembled WGS sequence"/>
</dbReference>
<feature type="transmembrane region" description="Helical" evidence="1">
    <location>
        <begin position="12"/>
        <end position="32"/>
    </location>
</feature>
<proteinExistence type="predicted"/>
<dbReference type="Proteomes" id="UP000242243">
    <property type="component" value="Unassembled WGS sequence"/>
</dbReference>
<dbReference type="AlphaFoldDB" id="A0A1I5SIM6"/>
<dbReference type="EMBL" id="BJWI01000045">
    <property type="protein sequence ID" value="GEM02591.1"/>
    <property type="molecule type" value="Genomic_DNA"/>
</dbReference>
<keyword evidence="1" id="KW-1133">Transmembrane helix</keyword>
<evidence type="ECO:0000313" key="2">
    <source>
        <dbReference type="EMBL" id="GEM02591.1"/>
    </source>
</evidence>
<dbReference type="EMBL" id="FOXC01000045">
    <property type="protein sequence ID" value="SFP70206.1"/>
    <property type="molecule type" value="Genomic_DNA"/>
</dbReference>
<protein>
    <submittedName>
        <fullName evidence="3">Uncharacterized protein</fullName>
    </submittedName>
</protein>
<keyword evidence="1" id="KW-0812">Transmembrane</keyword>
<feature type="transmembrane region" description="Helical" evidence="1">
    <location>
        <begin position="38"/>
        <end position="59"/>
    </location>
</feature>